<name>A0A9C6X2J2_FRAOC</name>
<evidence type="ECO:0000256" key="1">
    <source>
        <dbReference type="SAM" id="Phobius"/>
    </source>
</evidence>
<dbReference type="AlphaFoldDB" id="A0A9C6X2J2"/>
<organism evidence="2 3">
    <name type="scientific">Frankliniella occidentalis</name>
    <name type="common">Western flower thrips</name>
    <name type="synonym">Euthrips occidentalis</name>
    <dbReference type="NCBI Taxonomy" id="133901"/>
    <lineage>
        <taxon>Eukaryota</taxon>
        <taxon>Metazoa</taxon>
        <taxon>Ecdysozoa</taxon>
        <taxon>Arthropoda</taxon>
        <taxon>Hexapoda</taxon>
        <taxon>Insecta</taxon>
        <taxon>Pterygota</taxon>
        <taxon>Neoptera</taxon>
        <taxon>Paraneoptera</taxon>
        <taxon>Thysanoptera</taxon>
        <taxon>Terebrantia</taxon>
        <taxon>Thripoidea</taxon>
        <taxon>Thripidae</taxon>
        <taxon>Frankliniella</taxon>
    </lineage>
</organism>
<sequence length="304" mass="33609">MASLRAKQREMTKLPVFEGLATKALRLLRADLYYCDGANHDDGPLTQHLRWWVQLLDAGELPGRTNYLMALFRQSITSLVIAVAVMVQMIYDTAVTGSMFGFRIGLAVYTTIVVIVLFMQRRRGIKVGVCQLIELSTSLDIHGQAQTKNHMAATAHRCAKLVRFYEAYAWLAQAAIFTALIARNPTWQYHAVAGLEPVLGEHLEVAANMLRLVYLAFQLFTGVCAVVADYMAVVLLLVIYISMGDMYDALGEVLQTRPCDTLLARQQSVLTQASLTVDEAVSDLLPQVLIVSVVVPLLCTVEAS</sequence>
<dbReference type="RefSeq" id="XP_052127955.1">
    <property type="nucleotide sequence ID" value="XM_052271995.1"/>
</dbReference>
<dbReference type="Proteomes" id="UP000504606">
    <property type="component" value="Unplaced"/>
</dbReference>
<reference evidence="3" key="1">
    <citation type="submission" date="2025-08" db="UniProtKB">
        <authorList>
            <consortium name="RefSeq"/>
        </authorList>
    </citation>
    <scope>IDENTIFICATION</scope>
    <source>
        <tissue evidence="3">Whole organism</tissue>
    </source>
</reference>
<keyword evidence="1" id="KW-0812">Transmembrane</keyword>
<evidence type="ECO:0000313" key="2">
    <source>
        <dbReference type="Proteomes" id="UP000504606"/>
    </source>
</evidence>
<accession>A0A9C6X2J2</accession>
<dbReference type="GeneID" id="127750391"/>
<keyword evidence="1" id="KW-1133">Transmembrane helix</keyword>
<feature type="transmembrane region" description="Helical" evidence="1">
    <location>
        <begin position="212"/>
        <end position="241"/>
    </location>
</feature>
<feature type="transmembrane region" description="Helical" evidence="1">
    <location>
        <begin position="71"/>
        <end position="91"/>
    </location>
</feature>
<gene>
    <name evidence="3" type="primary">LOC127750391</name>
</gene>
<feature type="transmembrane region" description="Helical" evidence="1">
    <location>
        <begin position="97"/>
        <end position="118"/>
    </location>
</feature>
<protein>
    <submittedName>
        <fullName evidence="3">Uncharacterized protein LOC127750391</fullName>
    </submittedName>
</protein>
<keyword evidence="2" id="KW-1185">Reference proteome</keyword>
<proteinExistence type="predicted"/>
<keyword evidence="1" id="KW-0472">Membrane</keyword>
<dbReference type="KEGG" id="foc:127750391"/>
<evidence type="ECO:0000313" key="3">
    <source>
        <dbReference type="RefSeq" id="XP_052127955.1"/>
    </source>
</evidence>